<accession>A0A398CNP4</accession>
<dbReference type="InterPro" id="IPR051344">
    <property type="entry name" value="Vgb"/>
</dbReference>
<feature type="signal peptide" evidence="1">
    <location>
        <begin position="1"/>
        <end position="21"/>
    </location>
</feature>
<evidence type="ECO:0008006" key="4">
    <source>
        <dbReference type="Google" id="ProtNLM"/>
    </source>
</evidence>
<dbReference type="Proteomes" id="UP000266340">
    <property type="component" value="Unassembled WGS sequence"/>
</dbReference>
<dbReference type="PANTHER" id="PTHR40274">
    <property type="entry name" value="VIRGINIAMYCIN B LYASE"/>
    <property type="match status" value="1"/>
</dbReference>
<dbReference type="Gene3D" id="2.120.10.30">
    <property type="entry name" value="TolB, C-terminal domain"/>
    <property type="match status" value="1"/>
</dbReference>
<dbReference type="InterPro" id="IPR011042">
    <property type="entry name" value="6-blade_b-propeller_TolB-like"/>
</dbReference>
<protein>
    <recommendedName>
        <fullName evidence="4">SMP-30/Gluconolactonase/LRE-like region domain-containing protein</fullName>
    </recommendedName>
</protein>
<comment type="caution">
    <text evidence="2">The sequence shown here is derived from an EMBL/GenBank/DDBJ whole genome shotgun (WGS) entry which is preliminary data.</text>
</comment>
<feature type="chain" id="PRO_5017423695" description="SMP-30/Gluconolactonase/LRE-like region domain-containing protein" evidence="1">
    <location>
        <begin position="22"/>
        <end position="189"/>
    </location>
</feature>
<organism evidence="2 3">
    <name type="scientific">Cohnella faecalis</name>
    <dbReference type="NCBI Taxonomy" id="2315694"/>
    <lineage>
        <taxon>Bacteria</taxon>
        <taxon>Bacillati</taxon>
        <taxon>Bacillota</taxon>
        <taxon>Bacilli</taxon>
        <taxon>Bacillales</taxon>
        <taxon>Paenibacillaceae</taxon>
        <taxon>Cohnella</taxon>
    </lineage>
</organism>
<sequence>MMVMAMLFYPGFMLSSIPVSAASTTSIISTIKNVGTQGITSDSLGNVYYVKTSVGSKIYKLSTEGVESEFASLGSTTYQLVTDANDNIYAAANSGLKKIDPQGTVTSISGPTNVTSMALAIDNSGNVYYSDTLTMLKKIDTAGNVTVLASGFNQNMGMAVDSNGNVYVADYTAHVIKKSIRAITIMLPL</sequence>
<dbReference type="SUPFAM" id="SSF63829">
    <property type="entry name" value="Calcium-dependent phosphotriesterase"/>
    <property type="match status" value="1"/>
</dbReference>
<dbReference type="AlphaFoldDB" id="A0A398CNP4"/>
<keyword evidence="3" id="KW-1185">Reference proteome</keyword>
<dbReference type="EMBL" id="QXJM01000040">
    <property type="protein sequence ID" value="RIE01537.1"/>
    <property type="molecule type" value="Genomic_DNA"/>
</dbReference>
<keyword evidence="1" id="KW-0732">Signal</keyword>
<gene>
    <name evidence="2" type="ORF">D3H35_24610</name>
</gene>
<evidence type="ECO:0000313" key="3">
    <source>
        <dbReference type="Proteomes" id="UP000266340"/>
    </source>
</evidence>
<proteinExistence type="predicted"/>
<name>A0A398CNP4_9BACL</name>
<evidence type="ECO:0000313" key="2">
    <source>
        <dbReference type="EMBL" id="RIE01537.1"/>
    </source>
</evidence>
<evidence type="ECO:0000256" key="1">
    <source>
        <dbReference type="SAM" id="SignalP"/>
    </source>
</evidence>
<dbReference type="PANTHER" id="PTHR40274:SF3">
    <property type="entry name" value="VIRGINIAMYCIN B LYASE"/>
    <property type="match status" value="1"/>
</dbReference>
<reference evidence="2 3" key="1">
    <citation type="submission" date="2018-09" db="EMBL/GenBank/DDBJ databases">
        <title>Cohnella cavernae sp. nov., isolated from a karst cave.</title>
        <authorList>
            <person name="Zhu H."/>
        </authorList>
    </citation>
    <scope>NUCLEOTIDE SEQUENCE [LARGE SCALE GENOMIC DNA]</scope>
    <source>
        <strain evidence="2 3">K2E09-144</strain>
    </source>
</reference>